<dbReference type="OrthoDB" id="9802872at2"/>
<keyword evidence="4 7" id="KW-0456">Lyase</keyword>
<evidence type="ECO:0000313" key="7">
    <source>
        <dbReference type="EMBL" id="GAW98065.1"/>
    </source>
</evidence>
<feature type="domain" description="Aminotransferase class I/classII large" evidence="6">
    <location>
        <begin position="29"/>
        <end position="380"/>
    </location>
</feature>
<keyword evidence="3" id="KW-0663">Pyridoxal phosphate</keyword>
<dbReference type="InterPro" id="IPR015422">
    <property type="entry name" value="PyrdxlP-dep_Trfase_small"/>
</dbReference>
<sequence length="390" mass="44221">MIDTNVNRRQDSNVKWSVAKNDDQLLPMTVADMDIATPQFIREAMQSVLDQKVLGYTMPSTAFYDAIIRWQKKYHDVSLKRDQLIIVPSIAVGLSFVIRHLTQVNDGIIVMSPYYPPYRRLVVDNQRQFIEFPLIQREGQYVIDLERLDKVMAEGQAKAIIVCNPHNPGGCVWTTAELQRIQDIAYAHHVLVLADEIHDDVAFSDNIPVSMMSDLMGDEASEQTILLKSATKAFNLAGVKCAYLAVKNPKLLAILKQAAEAEAIEEVNTLGLVATRTAYEQGEQWLTEVNAYLEENRNLAYEYLREEVPLIRPMYPEGTYLMWLDFMAYGLTDAELDAKLRTLGHLCLNPGIDYGQTGSGFMRLNFAVDREVLKDALHRLKTFDKAISNK</sequence>
<dbReference type="EMBL" id="BCMF01000001">
    <property type="protein sequence ID" value="GAW98065.1"/>
    <property type="molecule type" value="Genomic_DNA"/>
</dbReference>
<organism evidence="7 8">
    <name type="scientific">Secundilactobacillus mixtipabuli</name>
    <dbReference type="NCBI Taxonomy" id="1435342"/>
    <lineage>
        <taxon>Bacteria</taxon>
        <taxon>Bacillati</taxon>
        <taxon>Bacillota</taxon>
        <taxon>Bacilli</taxon>
        <taxon>Lactobacillales</taxon>
        <taxon>Lactobacillaceae</taxon>
        <taxon>Secundilactobacillus</taxon>
    </lineage>
</organism>
<comment type="similarity">
    <text evidence="5">Belongs to the class-II pyridoxal-phosphate-dependent aminotransferase family. MalY/PatB cystathionine beta-lyase subfamily.</text>
</comment>
<dbReference type="InterPro" id="IPR015421">
    <property type="entry name" value="PyrdxlP-dep_Trfase_major"/>
</dbReference>
<dbReference type="Gene3D" id="3.40.640.10">
    <property type="entry name" value="Type I PLP-dependent aspartate aminotransferase-like (Major domain)"/>
    <property type="match status" value="1"/>
</dbReference>
<dbReference type="PANTHER" id="PTHR43525">
    <property type="entry name" value="PROTEIN MALY"/>
    <property type="match status" value="1"/>
</dbReference>
<reference evidence="7 8" key="1">
    <citation type="submission" date="2015-11" db="EMBL/GenBank/DDBJ databases">
        <title>Draft genome sequences of new species of the genus Lactobacillus isolated from orchardgrass silage.</title>
        <authorList>
            <person name="Tohno M."/>
            <person name="Tanizawa Y."/>
            <person name="Arita M."/>
        </authorList>
    </citation>
    <scope>NUCLEOTIDE SEQUENCE [LARGE SCALE GENOMIC DNA]</scope>
    <source>
        <strain evidence="7 8">IWT30</strain>
    </source>
</reference>
<evidence type="ECO:0000256" key="4">
    <source>
        <dbReference type="ARBA" id="ARBA00023239"/>
    </source>
</evidence>
<dbReference type="EC" id="4.4.1.13" evidence="2"/>
<comment type="cofactor">
    <cofactor evidence="1">
        <name>pyridoxal 5'-phosphate</name>
        <dbReference type="ChEBI" id="CHEBI:597326"/>
    </cofactor>
</comment>
<gene>
    <name evidence="7" type="primary">patB_1</name>
    <name evidence="7" type="ORF">IWT30_00008</name>
</gene>
<evidence type="ECO:0000256" key="5">
    <source>
        <dbReference type="ARBA" id="ARBA00037974"/>
    </source>
</evidence>
<dbReference type="GO" id="GO:0030170">
    <property type="term" value="F:pyridoxal phosphate binding"/>
    <property type="evidence" value="ECO:0007669"/>
    <property type="project" value="InterPro"/>
</dbReference>
<proteinExistence type="inferred from homology"/>
<protein>
    <recommendedName>
        <fullName evidence="2">cysteine-S-conjugate beta-lyase</fullName>
        <ecNumber evidence="2">4.4.1.13</ecNumber>
    </recommendedName>
</protein>
<accession>A0A1Z5I905</accession>
<dbReference type="CDD" id="cd00609">
    <property type="entry name" value="AAT_like"/>
    <property type="match status" value="1"/>
</dbReference>
<dbReference type="RefSeq" id="WP_159459239.1">
    <property type="nucleotide sequence ID" value="NZ_BCMF01000001.1"/>
</dbReference>
<evidence type="ECO:0000256" key="2">
    <source>
        <dbReference type="ARBA" id="ARBA00012224"/>
    </source>
</evidence>
<dbReference type="NCBIfam" id="TIGR04350">
    <property type="entry name" value="C_S_lyase_PatB"/>
    <property type="match status" value="1"/>
</dbReference>
<dbReference type="Proteomes" id="UP000198374">
    <property type="component" value="Unassembled WGS sequence"/>
</dbReference>
<dbReference type="SUPFAM" id="SSF53383">
    <property type="entry name" value="PLP-dependent transferases"/>
    <property type="match status" value="1"/>
</dbReference>
<evidence type="ECO:0000256" key="1">
    <source>
        <dbReference type="ARBA" id="ARBA00001933"/>
    </source>
</evidence>
<dbReference type="InterPro" id="IPR015424">
    <property type="entry name" value="PyrdxlP-dep_Trfase"/>
</dbReference>
<dbReference type="InterPro" id="IPR027619">
    <property type="entry name" value="C-S_lyase_PatB-like"/>
</dbReference>
<dbReference type="AlphaFoldDB" id="A0A1Z5I905"/>
<comment type="caution">
    <text evidence="7">The sequence shown here is derived from an EMBL/GenBank/DDBJ whole genome shotgun (WGS) entry which is preliminary data.</text>
</comment>
<evidence type="ECO:0000313" key="8">
    <source>
        <dbReference type="Proteomes" id="UP000198374"/>
    </source>
</evidence>
<dbReference type="Pfam" id="PF00155">
    <property type="entry name" value="Aminotran_1_2"/>
    <property type="match status" value="1"/>
</dbReference>
<dbReference type="InterPro" id="IPR051798">
    <property type="entry name" value="Class-II_PLP-Dep_Aminotrans"/>
</dbReference>
<evidence type="ECO:0000256" key="3">
    <source>
        <dbReference type="ARBA" id="ARBA00022898"/>
    </source>
</evidence>
<dbReference type="InterPro" id="IPR004839">
    <property type="entry name" value="Aminotransferase_I/II_large"/>
</dbReference>
<dbReference type="Gene3D" id="3.90.1150.10">
    <property type="entry name" value="Aspartate Aminotransferase, domain 1"/>
    <property type="match status" value="1"/>
</dbReference>
<evidence type="ECO:0000259" key="6">
    <source>
        <dbReference type="Pfam" id="PF00155"/>
    </source>
</evidence>
<name>A0A1Z5I905_9LACO</name>
<keyword evidence="8" id="KW-1185">Reference proteome</keyword>
<dbReference type="PANTHER" id="PTHR43525:SF1">
    <property type="entry name" value="PROTEIN MALY"/>
    <property type="match status" value="1"/>
</dbReference>
<dbReference type="GO" id="GO:0047804">
    <property type="term" value="F:cysteine-S-conjugate beta-lyase activity"/>
    <property type="evidence" value="ECO:0007669"/>
    <property type="project" value="UniProtKB-EC"/>
</dbReference>